<dbReference type="EC" id="1.17.4.1" evidence="13"/>
<dbReference type="PROSITE" id="PS51161">
    <property type="entry name" value="ATP_CONE"/>
    <property type="match status" value="1"/>
</dbReference>
<sequence>MKSASMARWPVQIRRRDGTLAPFDIRRIEAAIARASREVGYDDPDMPAVLAKAVADALGPRVVPIERIQDFVEARLGESGLDDVARAYIIYRQRRSELRMAKALLGVRDELKLGLSAVAVLRKRYLLCDEQGRPTESTGEMMDRAAHFVAGAEDGYRRGTSARWAERFSALLRNLEFLPNSPTLMNAGTDIGLLAGCFVLPVEDSLRSIFTTLGHAAEIQRTGGGVGYSFSHLRPAGDRVPITAGTASGPNSFLRLFDTAADVVSIGGRRRGACMAVLDASHPDIYDFVTAKAERRSELSHFNLSVGVTDAFLRAVERGRTHRLVNPRNGKTIARIPAAELFDAICEAAHACGDPGVLFLDTINRANPVPGHGRIEATNPCGEVPLLPYESCNLGSINLARMVADGRIDWDRLAAVARLGVRFLDDVIDVSRYPFPELGEATRATRKIGLGVMGLAELLATLGIPYDSEDAVRLTGQVMRRIQQEAHTASRQLAEDRGSFPAFADSRLARSGPRRNAQVTSVAPTGTVSLIAGTTAGIEPMFAIAFTRAIVGRHLLEVNPCFDRLARDRGLYSDELIAEIAQRGGVRGYPQLPDEVRSAFPTAAEIAPAWHLRIQAAAQRHVDAAVSKTINLPATATIDDIRSIYLAAWKAKVKGITVYRYGSRGGQVLSYAAPQPALAQADTEFSGGCAGRSCEF</sequence>
<reference evidence="15 16" key="1">
    <citation type="journal article" date="2019" name="Emerg. Microbes Infect.">
        <title>Comprehensive subspecies identification of 175 nontuberculous mycobacteria species based on 7547 genomic profiles.</title>
        <authorList>
            <person name="Matsumoto Y."/>
            <person name="Kinjo T."/>
            <person name="Motooka D."/>
            <person name="Nabeya D."/>
            <person name="Jung N."/>
            <person name="Uechi K."/>
            <person name="Horii T."/>
            <person name="Iida T."/>
            <person name="Fujita J."/>
            <person name="Nakamura S."/>
        </authorList>
    </citation>
    <scope>NUCLEOTIDE SEQUENCE [LARGE SCALE GENOMIC DNA]</scope>
    <source>
        <strain evidence="15 16">JCM 18113</strain>
    </source>
</reference>
<dbReference type="InterPro" id="IPR050862">
    <property type="entry name" value="RdRp_reductase_class-2"/>
</dbReference>
<protein>
    <recommendedName>
        <fullName evidence="13">Vitamin B12-dependent ribonucleotide reductase</fullName>
        <ecNumber evidence="13">1.17.4.1</ecNumber>
    </recommendedName>
</protein>
<dbReference type="InterPro" id="IPR013509">
    <property type="entry name" value="RNR_lsu_N"/>
</dbReference>
<keyword evidence="4 13" id="KW-0237">DNA synthesis</keyword>
<dbReference type="EMBL" id="AP022590">
    <property type="protein sequence ID" value="BBY38533.1"/>
    <property type="molecule type" value="Genomic_DNA"/>
</dbReference>
<comment type="function">
    <text evidence="13">Catalyzes the reduction of ribonucleotides to deoxyribonucleotides. May function to provide a pool of deoxyribonucleotide precursors for DNA repair during oxygen limitation and/or for immediate growth after restoration of oxygen.</text>
</comment>
<dbReference type="InterPro" id="IPR005144">
    <property type="entry name" value="ATP-cone_dom"/>
</dbReference>
<evidence type="ECO:0000256" key="1">
    <source>
        <dbReference type="ARBA" id="ARBA00001922"/>
    </source>
</evidence>
<keyword evidence="16" id="KW-1185">Reference proteome</keyword>
<organism evidence="15 16">
    <name type="scientific">Mycobacterium mantenii</name>
    <dbReference type="NCBI Taxonomy" id="560555"/>
    <lineage>
        <taxon>Bacteria</taxon>
        <taxon>Bacillati</taxon>
        <taxon>Actinomycetota</taxon>
        <taxon>Actinomycetes</taxon>
        <taxon>Mycobacteriales</taxon>
        <taxon>Mycobacteriaceae</taxon>
        <taxon>Mycobacterium</taxon>
        <taxon>Mycobacterium avium complex (MAC)</taxon>
    </lineage>
</organism>
<keyword evidence="5 12" id="KW-0547">Nucleotide-binding</keyword>
<evidence type="ECO:0000256" key="7">
    <source>
        <dbReference type="ARBA" id="ARBA00023002"/>
    </source>
</evidence>
<dbReference type="InterPro" id="IPR008926">
    <property type="entry name" value="RNR_R1-su_N"/>
</dbReference>
<dbReference type="PANTHER" id="PTHR43371">
    <property type="entry name" value="VITAMIN B12-DEPENDENT RIBONUCLEOTIDE REDUCTASE"/>
    <property type="match status" value="1"/>
</dbReference>
<dbReference type="Pfam" id="PF00317">
    <property type="entry name" value="Ribonuc_red_lgN"/>
    <property type="match status" value="1"/>
</dbReference>
<dbReference type="Pfam" id="PF02867">
    <property type="entry name" value="Ribonuc_red_lgC"/>
    <property type="match status" value="1"/>
</dbReference>
<evidence type="ECO:0000256" key="10">
    <source>
        <dbReference type="ARBA" id="ARBA00023285"/>
    </source>
</evidence>
<gene>
    <name evidence="15" type="primary">nrdZ</name>
    <name evidence="15" type="ORF">MMAN_26670</name>
</gene>
<accession>A0ABM7JSK6</accession>
<keyword evidence="10 13" id="KW-0170">Cobalt</keyword>
<evidence type="ECO:0000313" key="16">
    <source>
        <dbReference type="Proteomes" id="UP000465812"/>
    </source>
</evidence>
<keyword evidence="9" id="KW-1015">Disulfide bond</keyword>
<dbReference type="PRINTS" id="PR01183">
    <property type="entry name" value="RIBORDTASEM1"/>
</dbReference>
<keyword evidence="6 12" id="KW-0067">ATP-binding</keyword>
<evidence type="ECO:0000259" key="14">
    <source>
        <dbReference type="PROSITE" id="PS51161"/>
    </source>
</evidence>
<dbReference type="CDD" id="cd02888">
    <property type="entry name" value="RNR_II_dimer"/>
    <property type="match status" value="1"/>
</dbReference>
<evidence type="ECO:0000256" key="4">
    <source>
        <dbReference type="ARBA" id="ARBA00022634"/>
    </source>
</evidence>
<proteinExistence type="inferred from homology"/>
<comment type="cofactor">
    <cofactor evidence="1 13">
        <name>adenosylcob(III)alamin</name>
        <dbReference type="ChEBI" id="CHEBI:18408"/>
    </cofactor>
</comment>
<keyword evidence="7 13" id="KW-0560">Oxidoreductase</keyword>
<comment type="catalytic activity">
    <reaction evidence="11 13">
        <text>a 2'-deoxyribonucleoside 5'-diphosphate + [thioredoxin]-disulfide + H2O = a ribonucleoside 5'-diphosphate + [thioredoxin]-dithiol</text>
        <dbReference type="Rhea" id="RHEA:23252"/>
        <dbReference type="Rhea" id="RHEA-COMP:10698"/>
        <dbReference type="Rhea" id="RHEA-COMP:10700"/>
        <dbReference type="ChEBI" id="CHEBI:15377"/>
        <dbReference type="ChEBI" id="CHEBI:29950"/>
        <dbReference type="ChEBI" id="CHEBI:50058"/>
        <dbReference type="ChEBI" id="CHEBI:57930"/>
        <dbReference type="ChEBI" id="CHEBI:73316"/>
        <dbReference type="EC" id="1.17.4.1"/>
    </reaction>
</comment>
<evidence type="ECO:0000256" key="6">
    <source>
        <dbReference type="ARBA" id="ARBA00022840"/>
    </source>
</evidence>
<dbReference type="InterPro" id="IPR000788">
    <property type="entry name" value="RNR_lg_C"/>
</dbReference>
<keyword evidence="3 13" id="KW-0846">Cobalamin</keyword>
<evidence type="ECO:0000256" key="3">
    <source>
        <dbReference type="ARBA" id="ARBA00022628"/>
    </source>
</evidence>
<feature type="domain" description="ATP-cone" evidence="14">
    <location>
        <begin position="11"/>
        <end position="99"/>
    </location>
</feature>
<name>A0ABM7JSK6_MYCNT</name>
<evidence type="ECO:0000256" key="8">
    <source>
        <dbReference type="ARBA" id="ARBA00023116"/>
    </source>
</evidence>
<evidence type="ECO:0000256" key="11">
    <source>
        <dbReference type="ARBA" id="ARBA00047754"/>
    </source>
</evidence>
<evidence type="ECO:0000256" key="2">
    <source>
        <dbReference type="ARBA" id="ARBA00007405"/>
    </source>
</evidence>
<evidence type="ECO:0000256" key="13">
    <source>
        <dbReference type="RuleBase" id="RU364064"/>
    </source>
</evidence>
<keyword evidence="8" id="KW-0215">Deoxyribonucleotide synthesis</keyword>
<evidence type="ECO:0000256" key="9">
    <source>
        <dbReference type="ARBA" id="ARBA00023157"/>
    </source>
</evidence>
<dbReference type="SUPFAM" id="SSF48168">
    <property type="entry name" value="R1 subunit of ribonucleotide reductase, N-terminal domain"/>
    <property type="match status" value="1"/>
</dbReference>
<evidence type="ECO:0000256" key="5">
    <source>
        <dbReference type="ARBA" id="ARBA00022741"/>
    </source>
</evidence>
<evidence type="ECO:0000313" key="15">
    <source>
        <dbReference type="EMBL" id="BBY38533.1"/>
    </source>
</evidence>
<dbReference type="SUPFAM" id="SSF51998">
    <property type="entry name" value="PFL-like glycyl radical enzymes"/>
    <property type="match status" value="1"/>
</dbReference>
<dbReference type="Gene3D" id="3.20.70.20">
    <property type="match status" value="1"/>
</dbReference>
<dbReference type="InterPro" id="IPR013344">
    <property type="entry name" value="RNR_NrdJ/NrdZ"/>
</dbReference>
<dbReference type="Proteomes" id="UP000465812">
    <property type="component" value="Chromosome"/>
</dbReference>
<dbReference type="PANTHER" id="PTHR43371:SF1">
    <property type="entry name" value="RIBONUCLEOSIDE-DIPHOSPHATE REDUCTASE"/>
    <property type="match status" value="1"/>
</dbReference>
<evidence type="ECO:0000256" key="12">
    <source>
        <dbReference type="PROSITE-ProRule" id="PRU00492"/>
    </source>
</evidence>
<dbReference type="NCBIfam" id="TIGR02504">
    <property type="entry name" value="NrdJ_Z"/>
    <property type="match status" value="1"/>
</dbReference>
<comment type="similarity">
    <text evidence="2 13">Belongs to the ribonucleoside diphosphate reductase class-2 family.</text>
</comment>
<dbReference type="Pfam" id="PF03477">
    <property type="entry name" value="ATP-cone"/>
    <property type="match status" value="1"/>
</dbReference>